<dbReference type="PANTHER" id="PTHR12635:SF7">
    <property type="entry name" value="RHO GTPASE ACTIVATING PROTEIN 6-RELATED"/>
    <property type="match status" value="1"/>
</dbReference>
<dbReference type="Ensembl" id="ENSEBUT00000009162.1">
    <property type="protein sequence ID" value="ENSEBUP00000008656.1"/>
    <property type="gene ID" value="ENSEBUG00000005598.1"/>
</dbReference>
<feature type="domain" description="Rho-GAP" evidence="3">
    <location>
        <begin position="91"/>
        <end position="283"/>
    </location>
</feature>
<dbReference type="Gene3D" id="1.10.555.10">
    <property type="entry name" value="Rho GTPase activation protein"/>
    <property type="match status" value="1"/>
</dbReference>
<evidence type="ECO:0000313" key="5">
    <source>
        <dbReference type="Proteomes" id="UP000694388"/>
    </source>
</evidence>
<evidence type="ECO:0000256" key="1">
    <source>
        <dbReference type="ARBA" id="ARBA00022468"/>
    </source>
</evidence>
<dbReference type="GO" id="GO:0005096">
    <property type="term" value="F:GTPase activator activity"/>
    <property type="evidence" value="ECO:0007669"/>
    <property type="project" value="UniProtKB-KW"/>
</dbReference>
<evidence type="ECO:0000256" key="2">
    <source>
        <dbReference type="SAM" id="MobiDB-lite"/>
    </source>
</evidence>
<organism evidence="4 5">
    <name type="scientific">Eptatretus burgeri</name>
    <name type="common">Inshore hagfish</name>
    <dbReference type="NCBI Taxonomy" id="7764"/>
    <lineage>
        <taxon>Eukaryota</taxon>
        <taxon>Metazoa</taxon>
        <taxon>Chordata</taxon>
        <taxon>Craniata</taxon>
        <taxon>Vertebrata</taxon>
        <taxon>Cyclostomata</taxon>
        <taxon>Myxini</taxon>
        <taxon>Myxiniformes</taxon>
        <taxon>Myxinidae</taxon>
        <taxon>Eptatretinae</taxon>
        <taxon>Eptatretus</taxon>
    </lineage>
</organism>
<evidence type="ECO:0000313" key="4">
    <source>
        <dbReference type="Ensembl" id="ENSEBUP00000008656.1"/>
    </source>
</evidence>
<protein>
    <recommendedName>
        <fullName evidence="3">Rho-GAP domain-containing protein</fullName>
    </recommendedName>
</protein>
<proteinExistence type="predicted"/>
<dbReference type="Pfam" id="PF00620">
    <property type="entry name" value="RhoGAP"/>
    <property type="match status" value="1"/>
</dbReference>
<dbReference type="OMA" id="GEHRRNA"/>
<evidence type="ECO:0000259" key="3">
    <source>
        <dbReference type="PROSITE" id="PS50238"/>
    </source>
</evidence>
<dbReference type="Proteomes" id="UP000694388">
    <property type="component" value="Unplaced"/>
</dbReference>
<feature type="region of interest" description="Disordered" evidence="2">
    <location>
        <begin position="423"/>
        <end position="451"/>
    </location>
</feature>
<keyword evidence="5" id="KW-1185">Reference proteome</keyword>
<feature type="compositionally biased region" description="Polar residues" evidence="2">
    <location>
        <begin position="358"/>
        <end position="373"/>
    </location>
</feature>
<dbReference type="PROSITE" id="PS50238">
    <property type="entry name" value="RHOGAP"/>
    <property type="match status" value="1"/>
</dbReference>
<dbReference type="GO" id="GO:0007165">
    <property type="term" value="P:signal transduction"/>
    <property type="evidence" value="ECO:0007669"/>
    <property type="project" value="InterPro"/>
</dbReference>
<dbReference type="InterPro" id="IPR037863">
    <property type="entry name" value="RHOGAP6/36"/>
</dbReference>
<dbReference type="GeneTree" id="ENSGT00940000153904"/>
<feature type="compositionally biased region" description="Acidic residues" evidence="2">
    <location>
        <begin position="441"/>
        <end position="451"/>
    </location>
</feature>
<dbReference type="AlphaFoldDB" id="A0A8C4Q1M3"/>
<feature type="compositionally biased region" description="Basic and acidic residues" evidence="2">
    <location>
        <begin position="347"/>
        <end position="357"/>
    </location>
</feature>
<dbReference type="PANTHER" id="PTHR12635">
    <property type="entry name" value="RHO-GTPASE-ACTIVATING PROTEIN 6 FAMILY MEMBER"/>
    <property type="match status" value="1"/>
</dbReference>
<dbReference type="SMART" id="SM00324">
    <property type="entry name" value="RhoGAP"/>
    <property type="match status" value="1"/>
</dbReference>
<feature type="region of interest" description="Disordered" evidence="2">
    <location>
        <begin position="336"/>
        <end position="376"/>
    </location>
</feature>
<dbReference type="InterPro" id="IPR000198">
    <property type="entry name" value="RhoGAP_dom"/>
</dbReference>
<reference evidence="4" key="2">
    <citation type="submission" date="2025-09" db="UniProtKB">
        <authorList>
            <consortium name="Ensembl"/>
        </authorList>
    </citation>
    <scope>IDENTIFICATION</scope>
</reference>
<reference evidence="4" key="1">
    <citation type="submission" date="2025-08" db="UniProtKB">
        <authorList>
            <consortium name="Ensembl"/>
        </authorList>
    </citation>
    <scope>IDENTIFICATION</scope>
</reference>
<name>A0A8C4Q1M3_EPTBU</name>
<accession>A0A8C4Q1M3</accession>
<dbReference type="InterPro" id="IPR008936">
    <property type="entry name" value="Rho_GTPase_activation_prot"/>
</dbReference>
<sequence length="451" mass="49113">MALPRLSSSSSRRILESTVAYTQQTSGGNQYVGNLARTRQRIKGAVSAYSLTELGPAGAHVLEALHSGGAAPKVGQPPWGWRRRGGETLLLGLNPLCRQVPQLVDECCSYIERHGLCTEGIFRVGGSRKRVKQLREAYDSGLPAPLAASPSVHDVAALLKEFLRSLPDPLLTRALTPAFLTSQGLDSALRRHILGLLICLLPPCHAGTLLRLLSTLTHVAHHAETIGKEIHGNRMTELNLATVLGPTLVWSGRGSQQGPAIALNSTSTINLVRSLIQSQHLLFQVSPELQHGVLLRLMETDADVVEFLLRRRLRSQTDGDLDTEWEDTVHAPRFLSENGAVCPSDDSLPREEGERTSEQVSDGENSPYDNNSPILGEHRRNAMSSRLCHAQSQPGSASHITGVVSPQRHKHMAAWLFSASEKHLVERGPESSPASESSNTDNEDTMLETFV</sequence>
<keyword evidence="1" id="KW-0343">GTPase activation</keyword>
<dbReference type="SUPFAM" id="SSF48350">
    <property type="entry name" value="GTPase activation domain, GAP"/>
    <property type="match status" value="1"/>
</dbReference>